<evidence type="ECO:0000256" key="1">
    <source>
        <dbReference type="ARBA" id="ARBA00023239"/>
    </source>
</evidence>
<dbReference type="GO" id="GO:0005737">
    <property type="term" value="C:cytoplasm"/>
    <property type="evidence" value="ECO:0007669"/>
    <property type="project" value="TreeGrafter"/>
</dbReference>
<dbReference type="Pfam" id="PF01557">
    <property type="entry name" value="FAA_hydrolase"/>
    <property type="match status" value="1"/>
</dbReference>
<dbReference type="InterPro" id="IPR036663">
    <property type="entry name" value="Fumarylacetoacetase_C_sf"/>
</dbReference>
<keyword evidence="1" id="KW-0456">Lyase</keyword>
<dbReference type="AlphaFoldDB" id="A0A6J5DNF5"/>
<accession>A0A6J5DNF5</accession>
<dbReference type="Proteomes" id="UP000494330">
    <property type="component" value="Unassembled WGS sequence"/>
</dbReference>
<dbReference type="PANTHER" id="PTHR30143">
    <property type="entry name" value="ACID HYDRATASE"/>
    <property type="match status" value="1"/>
</dbReference>
<reference evidence="3 4" key="1">
    <citation type="submission" date="2019-09" db="EMBL/GenBank/DDBJ databases">
        <authorList>
            <person name="Depoorter E."/>
        </authorList>
    </citation>
    <scope>NUCLEOTIDE SEQUENCE [LARGE SCALE GENOMIC DNA]</scope>
    <source>
        <strain evidence="3">LMG 30113</strain>
    </source>
</reference>
<dbReference type="PANTHER" id="PTHR30143:SF0">
    <property type="entry name" value="2-KETO-4-PENTENOATE HYDRATASE"/>
    <property type="match status" value="1"/>
</dbReference>
<protein>
    <submittedName>
        <fullName evidence="3">2-keto-4-pentenoate hydratase</fullName>
    </submittedName>
</protein>
<dbReference type="SUPFAM" id="SSF56529">
    <property type="entry name" value="FAH"/>
    <property type="match status" value="1"/>
</dbReference>
<dbReference type="RefSeq" id="WP_031400244.1">
    <property type="nucleotide sequence ID" value="NZ_CABVQD010000003.1"/>
</dbReference>
<evidence type="ECO:0000313" key="4">
    <source>
        <dbReference type="Proteomes" id="UP000494330"/>
    </source>
</evidence>
<dbReference type="GO" id="GO:0019628">
    <property type="term" value="P:urate catabolic process"/>
    <property type="evidence" value="ECO:0007669"/>
    <property type="project" value="UniProtKB-UniPathway"/>
</dbReference>
<dbReference type="Gene3D" id="3.90.850.10">
    <property type="entry name" value="Fumarylacetoacetase-like, C-terminal domain"/>
    <property type="match status" value="1"/>
</dbReference>
<dbReference type="InterPro" id="IPR050772">
    <property type="entry name" value="Hydratase-Decarb/MhpD_sf"/>
</dbReference>
<dbReference type="EMBL" id="CABVQD010000003">
    <property type="protein sequence ID" value="VWB34339.1"/>
    <property type="molecule type" value="Genomic_DNA"/>
</dbReference>
<dbReference type="GO" id="GO:0008684">
    <property type="term" value="F:2-oxopent-4-enoate hydratase activity"/>
    <property type="evidence" value="ECO:0007669"/>
    <property type="project" value="TreeGrafter"/>
</dbReference>
<dbReference type="InterPro" id="IPR011234">
    <property type="entry name" value="Fumarylacetoacetase-like_C"/>
</dbReference>
<feature type="domain" description="Fumarylacetoacetase-like C-terminal" evidence="2">
    <location>
        <begin position="87"/>
        <end position="263"/>
    </location>
</feature>
<proteinExistence type="predicted"/>
<dbReference type="UniPathway" id="UPA00394"/>
<gene>
    <name evidence="3" type="ORF">BPA30113_01355</name>
</gene>
<sequence>MSHSFDQAAVQAAAKVLRDARESRTPVDPIATRFGIAGLDAAYAVSALNTAARIADGRRIVGKKIGLTSVAVQQQLRVDQPDFGVLFDDMEYLDGDEVPLSRLMQPKIEAEVAFVVGRDMADEAPSYGQVLSALDYALPALEIVDSAISDWRIALEDTVADNASCGLYVLGDQPVSLGGISIGDLGMSMMRDGKTVSTGTGAACLGHPLRAVYWLARMMARHGQILREGDVILSGALGPMVPVGAGDTIHAQIGALGSVSCRIGQGQAR</sequence>
<name>A0A6J5DNF5_9BURK</name>
<evidence type="ECO:0000313" key="3">
    <source>
        <dbReference type="EMBL" id="VWB34339.1"/>
    </source>
</evidence>
<keyword evidence="4" id="KW-1185">Reference proteome</keyword>
<evidence type="ECO:0000259" key="2">
    <source>
        <dbReference type="Pfam" id="PF01557"/>
    </source>
</evidence>
<organism evidence="3 4">
    <name type="scientific">Burkholderia paludis</name>
    <dbReference type="NCBI Taxonomy" id="1506587"/>
    <lineage>
        <taxon>Bacteria</taxon>
        <taxon>Pseudomonadati</taxon>
        <taxon>Pseudomonadota</taxon>
        <taxon>Betaproteobacteria</taxon>
        <taxon>Burkholderiales</taxon>
        <taxon>Burkholderiaceae</taxon>
        <taxon>Burkholderia</taxon>
        <taxon>Burkholderia cepacia complex</taxon>
    </lineage>
</organism>